<dbReference type="Proteomes" id="UP000271624">
    <property type="component" value="Unassembled WGS sequence"/>
</dbReference>
<reference evidence="1" key="1">
    <citation type="submission" date="2018-12" db="EMBL/GenBank/DDBJ databases">
        <authorList>
            <person name="Will S."/>
            <person name="Neumann-Schaal M."/>
            <person name="Henke P."/>
        </authorList>
    </citation>
    <scope>NUCLEOTIDE SEQUENCE</scope>
    <source>
        <strain evidence="1">PCC 7102</strain>
    </source>
</reference>
<dbReference type="AlphaFoldDB" id="A0A433V4G9"/>
<name>A0A433V4G9_9CYAN</name>
<reference evidence="1" key="2">
    <citation type="journal article" date="2019" name="Genome Biol. Evol.">
        <title>Day and night: Metabolic profiles and evolutionary relationships of six axenic non-marine cyanobacteria.</title>
        <authorList>
            <person name="Will S.E."/>
            <person name="Henke P."/>
            <person name="Boedeker C."/>
            <person name="Huang S."/>
            <person name="Brinkmann H."/>
            <person name="Rohde M."/>
            <person name="Jarek M."/>
            <person name="Friedl T."/>
            <person name="Seufert S."/>
            <person name="Schumacher M."/>
            <person name="Overmann J."/>
            <person name="Neumann-Schaal M."/>
            <person name="Petersen J."/>
        </authorList>
    </citation>
    <scope>NUCLEOTIDE SEQUENCE [LARGE SCALE GENOMIC DNA]</scope>
    <source>
        <strain evidence="1">PCC 7102</strain>
    </source>
</reference>
<dbReference type="EMBL" id="RSCL01000021">
    <property type="protein sequence ID" value="RUT00951.1"/>
    <property type="molecule type" value="Genomic_DNA"/>
</dbReference>
<accession>A0A433V4G9</accession>
<proteinExistence type="predicted"/>
<sequence>MLPPSLVSKTAELLPTIKPCCLSEVKPTSSSFASVGTDITDQGLYAVLGTLLQPTQIKITTAVVNIRRQNLAIKSISIFECISLMFKLKRP</sequence>
<organism evidence="1 2">
    <name type="scientific">Dulcicalothrix desertica PCC 7102</name>
    <dbReference type="NCBI Taxonomy" id="232991"/>
    <lineage>
        <taxon>Bacteria</taxon>
        <taxon>Bacillati</taxon>
        <taxon>Cyanobacteriota</taxon>
        <taxon>Cyanophyceae</taxon>
        <taxon>Nostocales</taxon>
        <taxon>Calotrichaceae</taxon>
        <taxon>Dulcicalothrix</taxon>
    </lineage>
</organism>
<keyword evidence="2" id="KW-1185">Reference proteome</keyword>
<evidence type="ECO:0000313" key="1">
    <source>
        <dbReference type="EMBL" id="RUT00951.1"/>
    </source>
</evidence>
<comment type="caution">
    <text evidence="1">The sequence shown here is derived from an EMBL/GenBank/DDBJ whole genome shotgun (WGS) entry which is preliminary data.</text>
</comment>
<gene>
    <name evidence="1" type="ORF">DSM106972_069570</name>
</gene>
<protein>
    <submittedName>
        <fullName evidence="1">Uncharacterized protein</fullName>
    </submittedName>
</protein>
<evidence type="ECO:0000313" key="2">
    <source>
        <dbReference type="Proteomes" id="UP000271624"/>
    </source>
</evidence>